<feature type="transmembrane region" description="Helical" evidence="8">
    <location>
        <begin position="62"/>
        <end position="86"/>
    </location>
</feature>
<dbReference type="OrthoDB" id="7066670at2"/>
<keyword evidence="3 8" id="KW-1003">Cell membrane</keyword>
<name>A0A2M8RV17_9PAST</name>
<keyword evidence="6 8" id="KW-1133">Transmembrane helix</keyword>
<dbReference type="Proteomes" id="UP000230282">
    <property type="component" value="Unassembled WGS sequence"/>
</dbReference>
<dbReference type="Pfam" id="PF04217">
    <property type="entry name" value="DUF412"/>
    <property type="match status" value="1"/>
</dbReference>
<dbReference type="AlphaFoldDB" id="A0A2M8RV17"/>
<comment type="subcellular location">
    <subcellularLocation>
        <location evidence="1">Cell inner membrane</location>
        <topology evidence="1">Multi-pass membrane protein</topology>
    </subcellularLocation>
    <subcellularLocation>
        <location evidence="8">Cell membrane</location>
        <topology evidence="8">Multi-pass membrane protein</topology>
    </subcellularLocation>
</comment>
<keyword evidence="4" id="KW-0997">Cell inner membrane</keyword>
<evidence type="ECO:0000256" key="4">
    <source>
        <dbReference type="ARBA" id="ARBA00022519"/>
    </source>
</evidence>
<evidence type="ECO:0000256" key="2">
    <source>
        <dbReference type="ARBA" id="ARBA00009474"/>
    </source>
</evidence>
<organism evidence="9 10">
    <name type="scientific">Caviibacterium pharyngocola</name>
    <dbReference type="NCBI Taxonomy" id="28159"/>
    <lineage>
        <taxon>Bacteria</taxon>
        <taxon>Pseudomonadati</taxon>
        <taxon>Pseudomonadota</taxon>
        <taxon>Gammaproteobacteria</taxon>
        <taxon>Pasteurellales</taxon>
        <taxon>Pasteurellaceae</taxon>
        <taxon>Caviibacterium</taxon>
    </lineage>
</organism>
<proteinExistence type="inferred from homology"/>
<reference evidence="9 10" key="1">
    <citation type="submission" date="2017-11" db="EMBL/GenBank/DDBJ databases">
        <title>Reclassification of Bisgaard taxon 5 as Caviibacterium pharyngocola gen. nov., sp. nov.</title>
        <authorList>
            <person name="Christensen H."/>
        </authorList>
    </citation>
    <scope>NUCLEOTIDE SEQUENCE [LARGE SCALE GENOMIC DNA]</scope>
    <source>
        <strain evidence="9 10">7_3</strain>
    </source>
</reference>
<evidence type="ECO:0000256" key="3">
    <source>
        <dbReference type="ARBA" id="ARBA00022475"/>
    </source>
</evidence>
<accession>A0A2M8RV17</accession>
<dbReference type="HAMAP" id="MF_01101">
    <property type="entry name" value="UPF0208"/>
    <property type="match status" value="1"/>
</dbReference>
<dbReference type="InterPro" id="IPR007334">
    <property type="entry name" value="UPF0208"/>
</dbReference>
<dbReference type="RefSeq" id="WP_100296982.1">
    <property type="nucleotide sequence ID" value="NZ_PHGZ01000015.1"/>
</dbReference>
<sequence length="147" mass="16810">MSFFTTLKTGQRYLKLWPLEPKLGMIFPENRIIRATGFAQKLMPFFAVFAVVWQQIYAKSDIGALAVAVLTAVFALCLPLQGLYWLGKRADTPLSAQSAVWFEKICVLLRQQNEVIMPLNGAPTYLDLAQVLRKTQQKLDRDFWQNL</sequence>
<keyword evidence="5 8" id="KW-0812">Transmembrane</keyword>
<keyword evidence="7 8" id="KW-0472">Membrane</keyword>
<protein>
    <recommendedName>
        <fullName evidence="8">UPF0208 membrane protein CVP04_07945</fullName>
    </recommendedName>
</protein>
<dbReference type="EMBL" id="PHGZ01000015">
    <property type="protein sequence ID" value="PJG82724.1"/>
    <property type="molecule type" value="Genomic_DNA"/>
</dbReference>
<evidence type="ECO:0000256" key="6">
    <source>
        <dbReference type="ARBA" id="ARBA00022989"/>
    </source>
</evidence>
<evidence type="ECO:0000313" key="9">
    <source>
        <dbReference type="EMBL" id="PJG82724.1"/>
    </source>
</evidence>
<dbReference type="NCBIfam" id="NF002493">
    <property type="entry name" value="PRK01816.1"/>
    <property type="match status" value="1"/>
</dbReference>
<evidence type="ECO:0000313" key="10">
    <source>
        <dbReference type="Proteomes" id="UP000230282"/>
    </source>
</evidence>
<evidence type="ECO:0000256" key="5">
    <source>
        <dbReference type="ARBA" id="ARBA00022692"/>
    </source>
</evidence>
<gene>
    <name evidence="9" type="ORF">CVP04_07945</name>
</gene>
<dbReference type="GO" id="GO:0005886">
    <property type="term" value="C:plasma membrane"/>
    <property type="evidence" value="ECO:0007669"/>
    <property type="project" value="UniProtKB-SubCell"/>
</dbReference>
<evidence type="ECO:0000256" key="1">
    <source>
        <dbReference type="ARBA" id="ARBA00004429"/>
    </source>
</evidence>
<comment type="similarity">
    <text evidence="2 8">Belongs to the UPF0208 family.</text>
</comment>
<comment type="caution">
    <text evidence="9">The sequence shown here is derived from an EMBL/GenBank/DDBJ whole genome shotgun (WGS) entry which is preliminary data.</text>
</comment>
<evidence type="ECO:0000256" key="8">
    <source>
        <dbReference type="HAMAP-Rule" id="MF_01101"/>
    </source>
</evidence>
<evidence type="ECO:0000256" key="7">
    <source>
        <dbReference type="ARBA" id="ARBA00023136"/>
    </source>
</evidence>
<keyword evidence="10" id="KW-1185">Reference proteome</keyword>
<feature type="transmembrane region" description="Helical" evidence="8">
    <location>
        <begin position="38"/>
        <end position="56"/>
    </location>
</feature>